<name>A0A1F2WUQ0_9ACTN</name>
<organism evidence="1 2">
    <name type="scientific">Candidatus Solincola sediminis</name>
    <dbReference type="NCBI Taxonomy" id="1797199"/>
    <lineage>
        <taxon>Bacteria</taxon>
        <taxon>Bacillati</taxon>
        <taxon>Actinomycetota</taxon>
        <taxon>Candidatus Geothermincolia</taxon>
        <taxon>Candidatus Geothermincolales</taxon>
        <taxon>Candidatus Geothermincolaceae</taxon>
        <taxon>Candidatus Solincola</taxon>
    </lineage>
</organism>
<dbReference type="InterPro" id="IPR036390">
    <property type="entry name" value="WH_DNA-bd_sf"/>
</dbReference>
<dbReference type="InterPro" id="IPR036388">
    <property type="entry name" value="WH-like_DNA-bd_sf"/>
</dbReference>
<dbReference type="EMBL" id="MELK01000001">
    <property type="protein sequence ID" value="OFW60624.1"/>
    <property type="molecule type" value="Genomic_DNA"/>
</dbReference>
<sequence length="137" mass="15530">MTPSRPRNRLIAQVFYDVEFIERYGGGIQKIMDACEAAGLPQPVFEERFGGFLVTFNKDIYTEERLEALGLNGRQSKAVMYVKETQKIKNKDYQEINAVSRQTATIELNNLAEKGILIRTGRAGRGIAYELPIMPNK</sequence>
<evidence type="ECO:0000313" key="2">
    <source>
        <dbReference type="Proteomes" id="UP000177876"/>
    </source>
</evidence>
<dbReference type="Gene3D" id="1.10.10.10">
    <property type="entry name" value="Winged helix-like DNA-binding domain superfamily/Winged helix DNA-binding domain"/>
    <property type="match status" value="1"/>
</dbReference>
<dbReference type="Proteomes" id="UP000177876">
    <property type="component" value="Unassembled WGS sequence"/>
</dbReference>
<dbReference type="AlphaFoldDB" id="A0A1F2WUQ0"/>
<accession>A0A1F2WUQ0</accession>
<proteinExistence type="predicted"/>
<comment type="caution">
    <text evidence="1">The sequence shown here is derived from an EMBL/GenBank/DDBJ whole genome shotgun (WGS) entry which is preliminary data.</text>
</comment>
<gene>
    <name evidence="1" type="ORF">A2Y75_01940</name>
</gene>
<dbReference type="PANTHER" id="PTHR30595">
    <property type="entry name" value="GLPR-RELATED TRANSCRIPTIONAL REPRESSOR"/>
    <property type="match status" value="1"/>
</dbReference>
<dbReference type="Gene3D" id="3.30.565.60">
    <property type="match status" value="1"/>
</dbReference>
<protein>
    <submittedName>
        <fullName evidence="1">Uncharacterized protein</fullName>
    </submittedName>
</protein>
<evidence type="ECO:0000313" key="1">
    <source>
        <dbReference type="EMBL" id="OFW60624.1"/>
    </source>
</evidence>
<dbReference type="SUPFAM" id="SSF46785">
    <property type="entry name" value="Winged helix' DNA-binding domain"/>
    <property type="match status" value="1"/>
</dbReference>
<dbReference type="STRING" id="1797197.A2Y75_01940"/>
<dbReference type="InterPro" id="IPR038475">
    <property type="entry name" value="RecG_C_sf"/>
</dbReference>
<dbReference type="Pfam" id="PF13749">
    <property type="entry name" value="HATPase_c_4"/>
    <property type="match status" value="1"/>
</dbReference>
<dbReference type="PANTHER" id="PTHR30595:SF6">
    <property type="entry name" value="SCHLAFEN ALBA-2 DOMAIN-CONTAINING PROTEIN"/>
    <property type="match status" value="1"/>
</dbReference>
<reference evidence="1 2" key="1">
    <citation type="journal article" date="2016" name="Nat. Commun.">
        <title>Thousands of microbial genomes shed light on interconnected biogeochemical processes in an aquifer system.</title>
        <authorList>
            <person name="Anantharaman K."/>
            <person name="Brown C.T."/>
            <person name="Hug L.A."/>
            <person name="Sharon I."/>
            <person name="Castelle C.J."/>
            <person name="Probst A.J."/>
            <person name="Thomas B.C."/>
            <person name="Singh A."/>
            <person name="Wilkins M.J."/>
            <person name="Karaoz U."/>
            <person name="Brodie E.L."/>
            <person name="Williams K.H."/>
            <person name="Hubbard S.S."/>
            <person name="Banfield J.F."/>
        </authorList>
    </citation>
    <scope>NUCLEOTIDE SEQUENCE [LARGE SCALE GENOMIC DNA]</scope>
</reference>